<name>A0ABT5BD79_9BACT</name>
<dbReference type="Gene3D" id="3.30.530.20">
    <property type="match status" value="1"/>
</dbReference>
<dbReference type="CDD" id="cd07814">
    <property type="entry name" value="SRPBCC_CalC_Aha1-like"/>
    <property type="match status" value="1"/>
</dbReference>
<dbReference type="EMBL" id="JAQNDN010000019">
    <property type="protein sequence ID" value="MDC0672088.1"/>
    <property type="molecule type" value="Genomic_DNA"/>
</dbReference>
<dbReference type="Proteomes" id="UP001217838">
    <property type="component" value="Unassembled WGS sequence"/>
</dbReference>
<keyword evidence="4" id="KW-1185">Reference proteome</keyword>
<comment type="caution">
    <text evidence="3">The sequence shown here is derived from an EMBL/GenBank/DDBJ whole genome shotgun (WGS) entry which is preliminary data.</text>
</comment>
<evidence type="ECO:0000313" key="4">
    <source>
        <dbReference type="Proteomes" id="UP001217838"/>
    </source>
</evidence>
<reference evidence="3 4" key="1">
    <citation type="submission" date="2022-11" db="EMBL/GenBank/DDBJ databases">
        <title>Minimal conservation of predation-associated metabolite biosynthetic gene clusters underscores biosynthetic potential of Myxococcota including descriptions for ten novel species: Archangium lansinium sp. nov., Myxococcus landrumus sp. nov., Nannocystis bai.</title>
        <authorList>
            <person name="Ahearne A."/>
            <person name="Stevens C."/>
            <person name="Dowd S."/>
        </authorList>
    </citation>
    <scope>NUCLEOTIDE SEQUENCE [LARGE SCALE GENOMIC DNA]</scope>
    <source>
        <strain evidence="3 4">NCELM</strain>
    </source>
</reference>
<organism evidence="3 4">
    <name type="scientific">Nannocystis radixulma</name>
    <dbReference type="NCBI Taxonomy" id="2995305"/>
    <lineage>
        <taxon>Bacteria</taxon>
        <taxon>Pseudomonadati</taxon>
        <taxon>Myxococcota</taxon>
        <taxon>Polyangia</taxon>
        <taxon>Nannocystales</taxon>
        <taxon>Nannocystaceae</taxon>
        <taxon>Nannocystis</taxon>
    </lineage>
</organism>
<dbReference type="RefSeq" id="WP_272003278.1">
    <property type="nucleotide sequence ID" value="NZ_JAQNDN010000019.1"/>
</dbReference>
<sequence>MTPEPNAAITTAVTINAQPSTVWTFLADAERFLAWMAYLPGAPTPPGSVFEPRAGGQVRIVMPNGCEARGEVVTLEPPRRLVFTWGYAPDVAATGLGPGASRVELTLEPVPQGTRVTLRHSGPMSEAAARNHEPGWRHYLAQLAVAAAQAHHQAHLEATLRDYFAACNEVDEAARAALLARACAPDIRVRTPFACADTREEFSGYIANGLRHLGDAVSLLDGTPRLIHGFCRVPWRVSTPGGAVMFRGENLLRFAPEGQIAEIVSFPGEG</sequence>
<evidence type="ECO:0000259" key="2">
    <source>
        <dbReference type="Pfam" id="PF08327"/>
    </source>
</evidence>
<gene>
    <name evidence="3" type="ORF">POL58_30355</name>
</gene>
<dbReference type="InterPro" id="IPR032710">
    <property type="entry name" value="NTF2-like_dom_sf"/>
</dbReference>
<dbReference type="SUPFAM" id="SSF54427">
    <property type="entry name" value="NTF2-like"/>
    <property type="match status" value="1"/>
</dbReference>
<evidence type="ECO:0000256" key="1">
    <source>
        <dbReference type="ARBA" id="ARBA00006817"/>
    </source>
</evidence>
<protein>
    <submittedName>
        <fullName evidence="3">SRPBCC domain-containing protein</fullName>
    </submittedName>
</protein>
<dbReference type="InterPro" id="IPR013538">
    <property type="entry name" value="ASHA1/2-like_C"/>
</dbReference>
<dbReference type="Pfam" id="PF08327">
    <property type="entry name" value="AHSA1"/>
    <property type="match status" value="1"/>
</dbReference>
<accession>A0ABT5BD79</accession>
<comment type="similarity">
    <text evidence="1">Belongs to the AHA1 family.</text>
</comment>
<proteinExistence type="inferred from homology"/>
<feature type="domain" description="Activator of Hsp90 ATPase homologue 1/2-like C-terminal" evidence="2">
    <location>
        <begin position="16"/>
        <end position="146"/>
    </location>
</feature>
<evidence type="ECO:0000313" key="3">
    <source>
        <dbReference type="EMBL" id="MDC0672088.1"/>
    </source>
</evidence>
<dbReference type="SUPFAM" id="SSF55961">
    <property type="entry name" value="Bet v1-like"/>
    <property type="match status" value="1"/>
</dbReference>
<dbReference type="Gene3D" id="3.10.450.50">
    <property type="match status" value="1"/>
</dbReference>
<dbReference type="InterPro" id="IPR023393">
    <property type="entry name" value="START-like_dom_sf"/>
</dbReference>